<sequence>MDAIDAKIVELLQKNARITVSQIGRLINMTQPAVGERIRKLEEKGVIQGYKVILDPEKLGKHVTAYILIQAGNCGKLIEFCNQSPEVVEAHQLSGQFNFMIKVMTRSMRTLEEFILTCSQYGHTTTMTVLSTPIESKLMSFDYDS</sequence>
<dbReference type="Pfam" id="PF01037">
    <property type="entry name" value="AsnC_trans_reg"/>
    <property type="match status" value="1"/>
</dbReference>
<dbReference type="SUPFAM" id="SSF46785">
    <property type="entry name" value="Winged helix' DNA-binding domain"/>
    <property type="match status" value="1"/>
</dbReference>
<dbReference type="EMBL" id="WUUL01000022">
    <property type="protein sequence ID" value="MXQ55921.1"/>
    <property type="molecule type" value="Genomic_DNA"/>
</dbReference>
<keyword evidence="2" id="KW-0238">DNA-binding</keyword>
<evidence type="ECO:0000313" key="5">
    <source>
        <dbReference type="EMBL" id="MXQ55921.1"/>
    </source>
</evidence>
<dbReference type="InterPro" id="IPR019887">
    <property type="entry name" value="Tscrpt_reg_AsnC/Lrp_C"/>
</dbReference>
<dbReference type="InterPro" id="IPR019885">
    <property type="entry name" value="Tscrpt_reg_HTH_AsnC-type_CS"/>
</dbReference>
<evidence type="ECO:0000256" key="3">
    <source>
        <dbReference type="ARBA" id="ARBA00023163"/>
    </source>
</evidence>
<dbReference type="CDD" id="cd00090">
    <property type="entry name" value="HTH_ARSR"/>
    <property type="match status" value="1"/>
</dbReference>
<evidence type="ECO:0000259" key="4">
    <source>
        <dbReference type="PROSITE" id="PS50956"/>
    </source>
</evidence>
<dbReference type="PANTHER" id="PTHR30154:SF20">
    <property type="entry name" value="LEUCINE-RESPONSIVE REGULATORY PROTEIN"/>
    <property type="match status" value="1"/>
</dbReference>
<reference evidence="5 6" key="1">
    <citation type="submission" date="2019-12" db="EMBL/GenBank/DDBJ databases">
        <title>Whole-genome analyses of novel actinobacteria.</title>
        <authorList>
            <person name="Sahin N."/>
            <person name="Saygin H."/>
        </authorList>
    </citation>
    <scope>NUCLEOTIDE SEQUENCE [LARGE SCALE GENOMIC DNA]</scope>
    <source>
        <strain evidence="5 6">KC615</strain>
    </source>
</reference>
<dbReference type="Gene3D" id="3.30.70.920">
    <property type="match status" value="1"/>
</dbReference>
<dbReference type="InterPro" id="IPR036388">
    <property type="entry name" value="WH-like_DNA-bd_sf"/>
</dbReference>
<dbReference type="InterPro" id="IPR011991">
    <property type="entry name" value="ArsR-like_HTH"/>
</dbReference>
<name>A0A6I4VYR8_9BACL</name>
<dbReference type="SMART" id="SM00344">
    <property type="entry name" value="HTH_ASNC"/>
    <property type="match status" value="1"/>
</dbReference>
<dbReference type="AlphaFoldDB" id="A0A6I4VYR8"/>
<dbReference type="PANTHER" id="PTHR30154">
    <property type="entry name" value="LEUCINE-RESPONSIVE REGULATORY PROTEIN"/>
    <property type="match status" value="1"/>
</dbReference>
<dbReference type="InterPro" id="IPR019888">
    <property type="entry name" value="Tscrpt_reg_AsnC-like"/>
</dbReference>
<evidence type="ECO:0000256" key="2">
    <source>
        <dbReference type="ARBA" id="ARBA00023125"/>
    </source>
</evidence>
<protein>
    <submittedName>
        <fullName evidence="5">AsnC family transcriptional regulator</fullName>
    </submittedName>
</protein>
<dbReference type="GO" id="GO:0005829">
    <property type="term" value="C:cytosol"/>
    <property type="evidence" value="ECO:0007669"/>
    <property type="project" value="TreeGrafter"/>
</dbReference>
<proteinExistence type="predicted"/>
<dbReference type="PRINTS" id="PR00033">
    <property type="entry name" value="HTHASNC"/>
</dbReference>
<dbReference type="Gene3D" id="1.10.10.10">
    <property type="entry name" value="Winged helix-like DNA-binding domain superfamily/Winged helix DNA-binding domain"/>
    <property type="match status" value="1"/>
</dbReference>
<organism evidence="5 6">
    <name type="scientific">Shimazuella alba</name>
    <dbReference type="NCBI Taxonomy" id="2690964"/>
    <lineage>
        <taxon>Bacteria</taxon>
        <taxon>Bacillati</taxon>
        <taxon>Bacillota</taxon>
        <taxon>Bacilli</taxon>
        <taxon>Bacillales</taxon>
        <taxon>Thermoactinomycetaceae</taxon>
        <taxon>Shimazuella</taxon>
    </lineage>
</organism>
<dbReference type="GO" id="GO:0043565">
    <property type="term" value="F:sequence-specific DNA binding"/>
    <property type="evidence" value="ECO:0007669"/>
    <property type="project" value="InterPro"/>
</dbReference>
<dbReference type="InterPro" id="IPR036390">
    <property type="entry name" value="WH_DNA-bd_sf"/>
</dbReference>
<accession>A0A6I4VYR8</accession>
<keyword evidence="3" id="KW-0804">Transcription</keyword>
<dbReference type="SUPFAM" id="SSF54909">
    <property type="entry name" value="Dimeric alpha+beta barrel"/>
    <property type="match status" value="1"/>
</dbReference>
<dbReference type="Pfam" id="PF13404">
    <property type="entry name" value="HTH_AsnC-type"/>
    <property type="match status" value="1"/>
</dbReference>
<dbReference type="GO" id="GO:0043200">
    <property type="term" value="P:response to amino acid"/>
    <property type="evidence" value="ECO:0007669"/>
    <property type="project" value="TreeGrafter"/>
</dbReference>
<dbReference type="PROSITE" id="PS50956">
    <property type="entry name" value="HTH_ASNC_2"/>
    <property type="match status" value="1"/>
</dbReference>
<dbReference type="Proteomes" id="UP000430692">
    <property type="component" value="Unassembled WGS sequence"/>
</dbReference>
<comment type="caution">
    <text evidence="5">The sequence shown here is derived from an EMBL/GenBank/DDBJ whole genome shotgun (WGS) entry which is preliminary data.</text>
</comment>
<dbReference type="InterPro" id="IPR000485">
    <property type="entry name" value="AsnC-type_HTH_dom"/>
</dbReference>
<gene>
    <name evidence="5" type="ORF">GSM42_19760</name>
</gene>
<evidence type="ECO:0000313" key="6">
    <source>
        <dbReference type="Proteomes" id="UP000430692"/>
    </source>
</evidence>
<feature type="domain" description="HTH asnC-type" evidence="4">
    <location>
        <begin position="1"/>
        <end position="62"/>
    </location>
</feature>
<dbReference type="PROSITE" id="PS00519">
    <property type="entry name" value="HTH_ASNC_1"/>
    <property type="match status" value="1"/>
</dbReference>
<dbReference type="InterPro" id="IPR011008">
    <property type="entry name" value="Dimeric_a/b-barrel"/>
</dbReference>
<evidence type="ECO:0000256" key="1">
    <source>
        <dbReference type="ARBA" id="ARBA00023015"/>
    </source>
</evidence>
<keyword evidence="1" id="KW-0805">Transcription regulation</keyword>
<keyword evidence="6" id="KW-1185">Reference proteome</keyword>
<dbReference type="RefSeq" id="WP_160803285.1">
    <property type="nucleotide sequence ID" value="NZ_WUUL01000022.1"/>
</dbReference>